<reference evidence="3" key="1">
    <citation type="submission" date="2017-01" db="EMBL/GenBank/DDBJ databases">
        <title>Comparative genomics of anhydrobiosis in the tardigrade Hypsibius dujardini.</title>
        <authorList>
            <person name="Yoshida Y."/>
            <person name="Koutsovoulos G."/>
            <person name="Laetsch D."/>
            <person name="Stevens L."/>
            <person name="Kumar S."/>
            <person name="Horikawa D."/>
            <person name="Ishino K."/>
            <person name="Komine S."/>
            <person name="Tomita M."/>
            <person name="Blaxter M."/>
            <person name="Arakawa K."/>
        </authorList>
    </citation>
    <scope>NUCLEOTIDE SEQUENCE [LARGE SCALE GENOMIC DNA]</scope>
    <source>
        <strain evidence="3">Z151</strain>
    </source>
</reference>
<dbReference type="EMBL" id="MTYJ01000131">
    <property type="protein sequence ID" value="OQV13056.1"/>
    <property type="molecule type" value="Genomic_DNA"/>
</dbReference>
<evidence type="ECO:0000313" key="2">
    <source>
        <dbReference type="EMBL" id="OQV13056.1"/>
    </source>
</evidence>
<feature type="compositionally biased region" description="Basic and acidic residues" evidence="1">
    <location>
        <begin position="1"/>
        <end position="20"/>
    </location>
</feature>
<protein>
    <submittedName>
        <fullName evidence="2">Uncharacterized protein</fullName>
    </submittedName>
</protein>
<evidence type="ECO:0000313" key="3">
    <source>
        <dbReference type="Proteomes" id="UP000192578"/>
    </source>
</evidence>
<name>A0A1W0WCW1_HYPEX</name>
<proteinExistence type="predicted"/>
<sequence length="264" mass="29946">MGSEGEKEEMTRDKIRAGREVHRHSPSTDDFNAPLSLYKTDSGGNGPRVLIEADHDRGIFRLDIWVQRRALTKTLDEPPETIHDFEDLLRIVRPTTDGGQRLKFGVTVMDFDHQNTPLLNLEIKKRQTPKALQSFGARMNITNVADIYESLVTYTYITDDIERGINERTSGNCGWKWTTQETERALSAGVRDKLQRGGLPPLLDFPMAKNILTHPTRENVDLRTFMGPFYDRNKRTKLTGWDRLAATGSRLDKPNAPPPAAPPH</sequence>
<gene>
    <name evidence="2" type="ORF">BV898_12713</name>
</gene>
<evidence type="ECO:0000256" key="1">
    <source>
        <dbReference type="SAM" id="MobiDB-lite"/>
    </source>
</evidence>
<organism evidence="2 3">
    <name type="scientific">Hypsibius exemplaris</name>
    <name type="common">Freshwater tardigrade</name>
    <dbReference type="NCBI Taxonomy" id="2072580"/>
    <lineage>
        <taxon>Eukaryota</taxon>
        <taxon>Metazoa</taxon>
        <taxon>Ecdysozoa</taxon>
        <taxon>Tardigrada</taxon>
        <taxon>Eutardigrada</taxon>
        <taxon>Parachela</taxon>
        <taxon>Hypsibioidea</taxon>
        <taxon>Hypsibiidae</taxon>
        <taxon>Hypsibius</taxon>
    </lineage>
</organism>
<dbReference type="Proteomes" id="UP000192578">
    <property type="component" value="Unassembled WGS sequence"/>
</dbReference>
<accession>A0A1W0WCW1</accession>
<dbReference type="AlphaFoldDB" id="A0A1W0WCW1"/>
<feature type="region of interest" description="Disordered" evidence="1">
    <location>
        <begin position="1"/>
        <end position="34"/>
    </location>
</feature>
<comment type="caution">
    <text evidence="2">The sequence shown here is derived from an EMBL/GenBank/DDBJ whole genome shotgun (WGS) entry which is preliminary data.</text>
</comment>
<keyword evidence="3" id="KW-1185">Reference proteome</keyword>